<evidence type="ECO:0000256" key="2">
    <source>
        <dbReference type="ARBA" id="ARBA00010817"/>
    </source>
</evidence>
<proteinExistence type="inferred from homology"/>
<dbReference type="PROSITE" id="PS00516">
    <property type="entry name" value="ALKYLBASE_DNA_GLYCOS"/>
    <property type="match status" value="1"/>
</dbReference>
<dbReference type="InterPro" id="IPR051912">
    <property type="entry name" value="Alkylbase_DNA_Glycosylase/TA"/>
</dbReference>
<feature type="domain" description="HhH-GPD" evidence="7">
    <location>
        <begin position="140"/>
        <end position="305"/>
    </location>
</feature>
<dbReference type="Gene3D" id="3.30.310.20">
    <property type="entry name" value="DNA-3-methyladenine glycosylase AlkA, N-terminal domain"/>
    <property type="match status" value="1"/>
</dbReference>
<comment type="catalytic activity">
    <reaction evidence="1">
        <text>Hydrolysis of alkylated DNA, releasing 3-methyladenine, 3-methylguanine, 7-methylguanine and 7-methyladenine.</text>
        <dbReference type="EC" id="3.2.2.21"/>
    </reaction>
</comment>
<dbReference type="InterPro" id="IPR003265">
    <property type="entry name" value="HhH-GPD_domain"/>
</dbReference>
<dbReference type="GO" id="GO:0006289">
    <property type="term" value="P:nucleotide-excision repair"/>
    <property type="evidence" value="ECO:0007669"/>
    <property type="project" value="InterPro"/>
</dbReference>
<dbReference type="InterPro" id="IPR011257">
    <property type="entry name" value="DNA_glycosylase"/>
</dbReference>
<evidence type="ECO:0000256" key="3">
    <source>
        <dbReference type="ARBA" id="ARBA00012000"/>
    </source>
</evidence>
<dbReference type="Pfam" id="PF07934">
    <property type="entry name" value="OGG_N"/>
    <property type="match status" value="1"/>
</dbReference>
<evidence type="ECO:0000313" key="9">
    <source>
        <dbReference type="Proteomes" id="UP000076482"/>
    </source>
</evidence>
<dbReference type="EC" id="3.2.2.21" evidence="3"/>
<dbReference type="GO" id="GO:0008534">
    <property type="term" value="F:oxidized purine nucleobase lesion DNA N-glycosylase activity"/>
    <property type="evidence" value="ECO:0007669"/>
    <property type="project" value="InterPro"/>
</dbReference>
<dbReference type="SUPFAM" id="SSF48150">
    <property type="entry name" value="DNA-glycosylase"/>
    <property type="match status" value="1"/>
</dbReference>
<dbReference type="InterPro" id="IPR000035">
    <property type="entry name" value="Alkylbase_DNA_glycsylse_CS"/>
</dbReference>
<dbReference type="GO" id="GO:0006285">
    <property type="term" value="P:base-excision repair, AP site formation"/>
    <property type="evidence" value="ECO:0007669"/>
    <property type="project" value="TreeGrafter"/>
</dbReference>
<dbReference type="InterPro" id="IPR037046">
    <property type="entry name" value="AlkA_N_sf"/>
</dbReference>
<dbReference type="GO" id="GO:0043916">
    <property type="term" value="F:DNA-7-methylguanine glycosylase activity"/>
    <property type="evidence" value="ECO:0007669"/>
    <property type="project" value="TreeGrafter"/>
</dbReference>
<keyword evidence="4" id="KW-0227">DNA damage</keyword>
<dbReference type="InterPro" id="IPR023170">
    <property type="entry name" value="HhH_base_excis_C"/>
</dbReference>
<dbReference type="EMBL" id="LJKE01000039">
    <property type="protein sequence ID" value="KZD67902.1"/>
    <property type="molecule type" value="Genomic_DNA"/>
</dbReference>
<dbReference type="FunFam" id="3.30.310.20:FF:000003">
    <property type="entry name" value="DNA-3-methyladenine glycosylase"/>
    <property type="match status" value="1"/>
</dbReference>
<organism evidence="8 9">
    <name type="scientific">Bacillus cereus</name>
    <dbReference type="NCBI Taxonomy" id="1396"/>
    <lineage>
        <taxon>Bacteria</taxon>
        <taxon>Bacillati</taxon>
        <taxon>Bacillota</taxon>
        <taxon>Bacilli</taxon>
        <taxon>Bacillales</taxon>
        <taxon>Bacillaceae</taxon>
        <taxon>Bacillus</taxon>
        <taxon>Bacillus cereus group</taxon>
    </lineage>
</organism>
<accession>A0A164PQH1</accession>
<keyword evidence="5" id="KW-0378">Hydrolase</keyword>
<dbReference type="Proteomes" id="UP000076482">
    <property type="component" value="Unassembled WGS sequence"/>
</dbReference>
<dbReference type="GO" id="GO:0032993">
    <property type="term" value="C:protein-DNA complex"/>
    <property type="evidence" value="ECO:0007669"/>
    <property type="project" value="TreeGrafter"/>
</dbReference>
<protein>
    <recommendedName>
        <fullName evidence="3">DNA-3-methyladenine glycosylase II</fullName>
        <ecNumber evidence="3">3.2.2.21</ecNumber>
    </recommendedName>
</protein>
<evidence type="ECO:0000256" key="1">
    <source>
        <dbReference type="ARBA" id="ARBA00000086"/>
    </source>
</evidence>
<dbReference type="GO" id="GO:0008725">
    <property type="term" value="F:DNA-3-methyladenine glycosylase activity"/>
    <property type="evidence" value="ECO:0007669"/>
    <property type="project" value="TreeGrafter"/>
</dbReference>
<evidence type="ECO:0000256" key="6">
    <source>
        <dbReference type="ARBA" id="ARBA00023204"/>
    </source>
</evidence>
<dbReference type="GO" id="GO:0032131">
    <property type="term" value="F:alkylated DNA binding"/>
    <property type="evidence" value="ECO:0007669"/>
    <property type="project" value="TreeGrafter"/>
</dbReference>
<dbReference type="AlphaFoldDB" id="A0A164PQH1"/>
<comment type="similarity">
    <text evidence="2">Belongs to the alkylbase DNA glycosidase AlkA family.</text>
</comment>
<dbReference type="Gene3D" id="1.10.1670.10">
    <property type="entry name" value="Helix-hairpin-Helix base-excision DNA repair enzymes (C-terminal)"/>
    <property type="match status" value="1"/>
</dbReference>
<dbReference type="Gene3D" id="1.10.340.30">
    <property type="entry name" value="Hypothetical protein, domain 2"/>
    <property type="match status" value="1"/>
</dbReference>
<dbReference type="PANTHER" id="PTHR43003">
    <property type="entry name" value="DNA-3-METHYLADENINE GLYCOSYLASE"/>
    <property type="match status" value="1"/>
</dbReference>
<evidence type="ECO:0000259" key="7">
    <source>
        <dbReference type="SMART" id="SM00478"/>
    </source>
</evidence>
<evidence type="ECO:0000313" key="8">
    <source>
        <dbReference type="EMBL" id="KZD67902.1"/>
    </source>
</evidence>
<keyword evidence="6" id="KW-0234">DNA repair</keyword>
<gene>
    <name evidence="8" type="ORF">B4088_1849</name>
</gene>
<dbReference type="SMART" id="SM00478">
    <property type="entry name" value="ENDO3c"/>
    <property type="match status" value="1"/>
</dbReference>
<dbReference type="PANTHER" id="PTHR43003:SF12">
    <property type="entry name" value="DNA-3-METHYLADENINE GLYCOSYLASE"/>
    <property type="match status" value="1"/>
</dbReference>
<dbReference type="GO" id="GO:0006307">
    <property type="term" value="P:DNA alkylation repair"/>
    <property type="evidence" value="ECO:0007669"/>
    <property type="project" value="TreeGrafter"/>
</dbReference>
<dbReference type="FunFam" id="1.10.340.30:FF:000013">
    <property type="entry name" value="DNA-3-methyladenine glycosylase II"/>
    <property type="match status" value="1"/>
</dbReference>
<dbReference type="PATRIC" id="fig|1396.535.peg.5683"/>
<dbReference type="InterPro" id="IPR012904">
    <property type="entry name" value="OGG_N"/>
</dbReference>
<evidence type="ECO:0000256" key="5">
    <source>
        <dbReference type="ARBA" id="ARBA00022801"/>
    </source>
</evidence>
<comment type="caution">
    <text evidence="8">The sequence shown here is derived from an EMBL/GenBank/DDBJ whole genome shotgun (WGS) entry which is preliminary data.</text>
</comment>
<dbReference type="CDD" id="cd00056">
    <property type="entry name" value="ENDO3c"/>
    <property type="match status" value="1"/>
</dbReference>
<sequence>MYMTAEHTSALTLVVPTEFSFQENLRYLSRSNNECMFHIEDNKIYKVIPVQDVNPLVEISMNMDGHIQIRFLEELYTSEESICEAVAHYVKEWFDLTTDLAPFYTLAKHDVLLQRPIEQYYGLRTLGIPDLFEALSWGIIGQQINLTYAYTLKRRLVEHFGSYVEWNDRKHWIFPSPETIANLHVEDLKNLKMTTRKCEYIIGIAKLITEGKLSKEALLQIQDVKQAEKQLTAIHGIGPWTANYVLMRCLRFPSAFPIDDVGLHNAIKYITGSESKPTKREIKDFAVNWTNWESYATFYLWRILY</sequence>
<evidence type="ECO:0000256" key="4">
    <source>
        <dbReference type="ARBA" id="ARBA00022763"/>
    </source>
</evidence>
<dbReference type="GO" id="GO:0005737">
    <property type="term" value="C:cytoplasm"/>
    <property type="evidence" value="ECO:0007669"/>
    <property type="project" value="TreeGrafter"/>
</dbReference>
<reference evidence="8 9" key="1">
    <citation type="submission" date="2015-09" db="EMBL/GenBank/DDBJ databases">
        <title>Bacillus cereus food isolates.</title>
        <authorList>
            <person name="Boekhorst J."/>
        </authorList>
    </citation>
    <scope>NUCLEOTIDE SEQUENCE [LARGE SCALE GENOMIC DNA]</scope>
    <source>
        <strain evidence="8 9">B4088</strain>
    </source>
</reference>
<dbReference type="Pfam" id="PF00730">
    <property type="entry name" value="HhH-GPD"/>
    <property type="match status" value="1"/>
</dbReference>
<name>A0A164PQH1_BACCE</name>